<evidence type="ECO:0000313" key="2">
    <source>
        <dbReference type="EMBL" id="GAI03784.1"/>
    </source>
</evidence>
<sequence>AEFALQPVKKGEMIDPVRGEWKGVNDFIYQKSNKTLERFHGYSIMSWPETSCCVAGTEVIINGETAKVGEFINRHRGTEKYTKSSVLTLKNGKTVPEKIVAMQRFPAPDDLIRIETRSGRRLIVTPDHKINVNGLEGPVWIPAVEVKEGNKVISIRDLSPYLDVVRNVKVIRNRGEFDYVYNLTLANIHSYFANGLLIKNCGCFECIIAILPEANGFMVVNREFVGITPCGMTFSTLAGSVGGGEQTPGFMGIGRLYLVSKKFISADGGIKRIVWMTKELKEALGDKLKKRCEEESDLDLINKIADESVATTTEELLPYLEKVGHPALKMPPLI</sequence>
<dbReference type="PROSITE" id="PS50817">
    <property type="entry name" value="INTEIN_N_TER"/>
    <property type="match status" value="1"/>
</dbReference>
<gene>
    <name evidence="2" type="ORF">S06H3_11796</name>
</gene>
<dbReference type="GO" id="GO:0016539">
    <property type="term" value="P:intein-mediated protein splicing"/>
    <property type="evidence" value="ECO:0007669"/>
    <property type="project" value="InterPro"/>
</dbReference>
<reference evidence="2" key="1">
    <citation type="journal article" date="2014" name="Front. Microbiol.">
        <title>High frequency of phylogenetically diverse reductive dehalogenase-homologous genes in deep subseafloor sedimentary metagenomes.</title>
        <authorList>
            <person name="Kawai M."/>
            <person name="Futagami T."/>
            <person name="Toyoda A."/>
            <person name="Takaki Y."/>
            <person name="Nishi S."/>
            <person name="Hori S."/>
            <person name="Arai W."/>
            <person name="Tsubouchi T."/>
            <person name="Morono Y."/>
            <person name="Uchiyama I."/>
            <person name="Ito T."/>
            <person name="Fujiyama A."/>
            <person name="Inagaki F."/>
            <person name="Takami H."/>
        </authorList>
    </citation>
    <scope>NUCLEOTIDE SEQUENCE</scope>
    <source>
        <strain evidence="2">Expedition CK06-06</strain>
    </source>
</reference>
<feature type="non-terminal residue" evidence="2">
    <location>
        <position position="1"/>
    </location>
</feature>
<evidence type="ECO:0000259" key="1">
    <source>
        <dbReference type="SMART" id="SM00306"/>
    </source>
</evidence>
<dbReference type="Gene3D" id="3.40.1470.10">
    <property type="entry name" value="Bifunctional carbon monoxide dehydrogenase/acetyl-coa synthase(codh/acs), Chain M, domain 5"/>
    <property type="match status" value="1"/>
</dbReference>
<dbReference type="Gene3D" id="3.40.970.20">
    <property type="entry name" value="Carbon monoxide dehydrogenase alpha subunit. Chain D, domain 4"/>
    <property type="match status" value="1"/>
</dbReference>
<dbReference type="SMART" id="SM00306">
    <property type="entry name" value="HintN"/>
    <property type="match status" value="1"/>
</dbReference>
<dbReference type="AlphaFoldDB" id="X1MBP3"/>
<dbReference type="CDD" id="cd00081">
    <property type="entry name" value="Hint"/>
    <property type="match status" value="1"/>
</dbReference>
<dbReference type="SUPFAM" id="SSF56821">
    <property type="entry name" value="Prismane protein-like"/>
    <property type="match status" value="2"/>
</dbReference>
<dbReference type="PROSITE" id="PS50818">
    <property type="entry name" value="INTEIN_C_TER"/>
    <property type="match status" value="1"/>
</dbReference>
<dbReference type="Gene3D" id="2.170.16.10">
    <property type="entry name" value="Hedgehog/Intein (Hint) domain"/>
    <property type="match status" value="1"/>
</dbReference>
<dbReference type="InterPro" id="IPR011254">
    <property type="entry name" value="Prismane-like_sf"/>
</dbReference>
<dbReference type="SUPFAM" id="SSF51294">
    <property type="entry name" value="Hedgehog/intein (Hint) domain"/>
    <property type="match status" value="1"/>
</dbReference>
<dbReference type="InterPro" id="IPR045822">
    <property type="entry name" value="ACS_CODH_B_C"/>
</dbReference>
<protein>
    <recommendedName>
        <fullName evidence="1">Hint domain-containing protein</fullName>
    </recommendedName>
</protein>
<dbReference type="Pfam" id="PF19436">
    <property type="entry name" value="ACS_CODH_B_C"/>
    <property type="match status" value="2"/>
</dbReference>
<dbReference type="InterPro" id="IPR006141">
    <property type="entry name" value="Intein_N"/>
</dbReference>
<dbReference type="GO" id="GO:0043885">
    <property type="term" value="F:anaerobic carbon-monoxide dehydrogenase activity"/>
    <property type="evidence" value="ECO:0007669"/>
    <property type="project" value="InterPro"/>
</dbReference>
<name>X1MBP3_9ZZZZ</name>
<dbReference type="InterPro" id="IPR030934">
    <property type="entry name" value="Intein_C"/>
</dbReference>
<organism evidence="2">
    <name type="scientific">marine sediment metagenome</name>
    <dbReference type="NCBI Taxonomy" id="412755"/>
    <lineage>
        <taxon>unclassified sequences</taxon>
        <taxon>metagenomes</taxon>
        <taxon>ecological metagenomes</taxon>
    </lineage>
</organism>
<feature type="domain" description="Hint" evidence="1">
    <location>
        <begin position="50"/>
        <end position="156"/>
    </location>
</feature>
<accession>X1MBP3</accession>
<dbReference type="InterPro" id="IPR003587">
    <property type="entry name" value="Hint_dom_N"/>
</dbReference>
<dbReference type="PANTHER" id="PTHR42281:SF1">
    <property type="entry name" value="ACETYL-COA DECARBONYLASE_SYNTHASE COMPLEX SUBUNIT BETA 1"/>
    <property type="match status" value="1"/>
</dbReference>
<dbReference type="InterPro" id="IPR004461">
    <property type="entry name" value="CO_DH/Ac-CoA_synth_bsu"/>
</dbReference>
<proteinExistence type="predicted"/>
<dbReference type="InterPro" id="IPR036844">
    <property type="entry name" value="Hint_dom_sf"/>
</dbReference>
<comment type="caution">
    <text evidence="2">The sequence shown here is derived from an EMBL/GenBank/DDBJ whole genome shotgun (WGS) entry which is preliminary data.</text>
</comment>
<dbReference type="NCBIfam" id="TIGR01445">
    <property type="entry name" value="intein_Nterm"/>
    <property type="match status" value="1"/>
</dbReference>
<dbReference type="GO" id="GO:0006084">
    <property type="term" value="P:acetyl-CoA metabolic process"/>
    <property type="evidence" value="ECO:0007669"/>
    <property type="project" value="InterPro"/>
</dbReference>
<dbReference type="PANTHER" id="PTHR42281">
    <property type="match status" value="1"/>
</dbReference>
<dbReference type="NCBIfam" id="TIGR01443">
    <property type="entry name" value="intein_Cterm"/>
    <property type="match status" value="1"/>
</dbReference>
<dbReference type="EMBL" id="BARV01005804">
    <property type="protein sequence ID" value="GAI03784.1"/>
    <property type="molecule type" value="Genomic_DNA"/>
</dbReference>